<name>A0A8S9Z3X2_9TREM</name>
<dbReference type="EMBL" id="JTDE01000149">
    <property type="protein sequence ID" value="KAF7262169.1"/>
    <property type="molecule type" value="Genomic_DNA"/>
</dbReference>
<sequence>MCSFSCIFCSTYIQVACRSFDLTRTHARTHTHTHKHRFSSSRLWFKDLDDINF</sequence>
<gene>
    <name evidence="1" type="ORF">EG68_00584</name>
</gene>
<proteinExistence type="predicted"/>
<evidence type="ECO:0000313" key="2">
    <source>
        <dbReference type="Proteomes" id="UP000822476"/>
    </source>
</evidence>
<keyword evidence="2" id="KW-1185">Reference proteome</keyword>
<comment type="caution">
    <text evidence="1">The sequence shown here is derived from an EMBL/GenBank/DDBJ whole genome shotgun (WGS) entry which is preliminary data.</text>
</comment>
<dbReference type="Proteomes" id="UP000822476">
    <property type="component" value="Unassembled WGS sequence"/>
</dbReference>
<organism evidence="1 2">
    <name type="scientific">Paragonimus skrjabini miyazakii</name>
    <dbReference type="NCBI Taxonomy" id="59628"/>
    <lineage>
        <taxon>Eukaryota</taxon>
        <taxon>Metazoa</taxon>
        <taxon>Spiralia</taxon>
        <taxon>Lophotrochozoa</taxon>
        <taxon>Platyhelminthes</taxon>
        <taxon>Trematoda</taxon>
        <taxon>Digenea</taxon>
        <taxon>Plagiorchiida</taxon>
        <taxon>Troglotremata</taxon>
        <taxon>Troglotrematidae</taxon>
        <taxon>Paragonimus</taxon>
    </lineage>
</organism>
<accession>A0A8S9Z3X2</accession>
<evidence type="ECO:0000313" key="1">
    <source>
        <dbReference type="EMBL" id="KAF7262169.1"/>
    </source>
</evidence>
<dbReference type="AlphaFoldDB" id="A0A8S9Z3X2"/>
<reference evidence="1" key="1">
    <citation type="submission" date="2019-07" db="EMBL/GenBank/DDBJ databases">
        <title>Annotation for the trematode Paragonimus miyazaki's.</title>
        <authorList>
            <person name="Choi Y.-J."/>
        </authorList>
    </citation>
    <scope>NUCLEOTIDE SEQUENCE</scope>
    <source>
        <strain evidence="1">Japan</strain>
    </source>
</reference>
<protein>
    <submittedName>
        <fullName evidence="1">Uncharacterized protein</fullName>
    </submittedName>
</protein>